<protein>
    <submittedName>
        <fullName evidence="2">Uncharacterized protein</fullName>
    </submittedName>
</protein>
<dbReference type="RefSeq" id="WP_058381679.1">
    <property type="nucleotide sequence ID" value="NZ_CP013659.2"/>
</dbReference>
<evidence type="ECO:0000256" key="1">
    <source>
        <dbReference type="SAM" id="Coils"/>
    </source>
</evidence>
<sequence>MPKKRIIDFSEELNDMQTSISDLSSTMERLDNNAEEQSDLLKELERRLSDIDPSFIAEPAKFSEHPFKVYSSQYFLEQSEEIEERITQEVHSNFQLLPPMTKLDYIVATIIGAIAALVDILLVKIPKDVTYLGKYTQEGGSLTTWLRTLGVNEDGKLNGFLSNLEKNSKVSFDASTKNAFTEYDREVSGFSPKTHRFMSLGHDPLFGLLFGVLDIVNGRISLIDSKGAIHLIPIEKYQNPTFENMIFAPFLWISHILSDVCTKMGVPAPGWGLTQLLQFGEFGEKDRTVADLARYMYLEGYDLRHFISMGTVPGIVELCTRIYYKLTLEKSDPFTLTYSKDLKEIHNKIRLQKLLFTAHTTATGGNALKIVMNQGNPLAFNYPQLIAFTKQSIQMSVISTRDKTTEKIIRNREQINREWGNNYI</sequence>
<reference evidence="2" key="1">
    <citation type="submission" date="2016-01" db="EMBL/GenBank/DDBJ databases">
        <title>Complete genome of Planococcus rifietoensis type strain M8.</title>
        <authorList>
            <person name="See-Too W.S."/>
        </authorList>
    </citation>
    <scope>NUCLEOTIDE SEQUENCE [LARGE SCALE GENOMIC DNA]</scope>
    <source>
        <strain evidence="2">M8</strain>
    </source>
</reference>
<dbReference type="STRING" id="200991.AUC31_06915"/>
<evidence type="ECO:0000313" key="3">
    <source>
        <dbReference type="Proteomes" id="UP000067683"/>
    </source>
</evidence>
<dbReference type="KEGG" id="prt:AUC31_06915"/>
<dbReference type="AlphaFoldDB" id="A0A0U2Z719"/>
<feature type="coiled-coil region" evidence="1">
    <location>
        <begin position="13"/>
        <end position="47"/>
    </location>
</feature>
<gene>
    <name evidence="2" type="ORF">AUC31_06915</name>
</gene>
<name>A0A0U2Z719_9BACL</name>
<keyword evidence="3" id="KW-1185">Reference proteome</keyword>
<dbReference type="Proteomes" id="UP000067683">
    <property type="component" value="Chromosome"/>
</dbReference>
<organism evidence="2 3">
    <name type="scientific">Planococcus rifietoensis</name>
    <dbReference type="NCBI Taxonomy" id="200991"/>
    <lineage>
        <taxon>Bacteria</taxon>
        <taxon>Bacillati</taxon>
        <taxon>Bacillota</taxon>
        <taxon>Bacilli</taxon>
        <taxon>Bacillales</taxon>
        <taxon>Caryophanaceae</taxon>
        <taxon>Planococcus</taxon>
    </lineage>
</organism>
<accession>A0A0U2Z719</accession>
<evidence type="ECO:0000313" key="2">
    <source>
        <dbReference type="EMBL" id="ALS74972.1"/>
    </source>
</evidence>
<dbReference type="OrthoDB" id="3193516at2"/>
<dbReference type="EMBL" id="CP013659">
    <property type="protein sequence ID" value="ALS74972.1"/>
    <property type="molecule type" value="Genomic_DNA"/>
</dbReference>
<proteinExistence type="predicted"/>
<keyword evidence="1" id="KW-0175">Coiled coil</keyword>